<feature type="domain" description="Acyl-CoA dehydrogenase/oxidase C-terminal" evidence="6">
    <location>
        <begin position="233"/>
        <end position="398"/>
    </location>
</feature>
<evidence type="ECO:0000256" key="2">
    <source>
        <dbReference type="ARBA" id="ARBA00009347"/>
    </source>
</evidence>
<dbReference type="Gene3D" id="1.20.140.10">
    <property type="entry name" value="Butyryl-CoA Dehydrogenase, subunit A, domain 3"/>
    <property type="match status" value="1"/>
</dbReference>
<dbReference type="RefSeq" id="WP_101683476.1">
    <property type="nucleotide sequence ID" value="NZ_PJRP01000011.1"/>
</dbReference>
<dbReference type="FunFam" id="2.40.110.10:FF:000011">
    <property type="entry name" value="Acyl-CoA dehydrogenase FadE34"/>
    <property type="match status" value="1"/>
</dbReference>
<feature type="domain" description="Acyl-CoA dehydrogenase/oxidase N-terminal" evidence="8">
    <location>
        <begin position="6"/>
        <end position="123"/>
    </location>
</feature>
<accession>A0A2N5C8D6</accession>
<dbReference type="InterPro" id="IPR052161">
    <property type="entry name" value="Mycobact_Acyl-CoA_DH"/>
</dbReference>
<dbReference type="GO" id="GO:0016627">
    <property type="term" value="F:oxidoreductase activity, acting on the CH-CH group of donors"/>
    <property type="evidence" value="ECO:0007669"/>
    <property type="project" value="InterPro"/>
</dbReference>
<dbReference type="GO" id="GO:0005886">
    <property type="term" value="C:plasma membrane"/>
    <property type="evidence" value="ECO:0007669"/>
    <property type="project" value="TreeGrafter"/>
</dbReference>
<dbReference type="InterPro" id="IPR006091">
    <property type="entry name" value="Acyl-CoA_Oxase/DH_mid-dom"/>
</dbReference>
<keyword evidence="5" id="KW-0560">Oxidoreductase</keyword>
<dbReference type="InterPro" id="IPR013786">
    <property type="entry name" value="AcylCoA_DH/ox_N"/>
</dbReference>
<dbReference type="Pfam" id="PF02770">
    <property type="entry name" value="Acyl-CoA_dh_M"/>
    <property type="match status" value="1"/>
</dbReference>
<reference evidence="9 10" key="1">
    <citation type="submission" date="2017-12" db="EMBL/GenBank/DDBJ databases">
        <title>Genome sequence of the active heterotrophic nitrifier-denitrifier, Cupriavidus pauculus UM1.</title>
        <authorList>
            <person name="Putonti C."/>
            <person name="Castignetti D."/>
        </authorList>
    </citation>
    <scope>NUCLEOTIDE SEQUENCE [LARGE SCALE GENOMIC DNA]</scope>
    <source>
        <strain evidence="9 10">UM1</strain>
    </source>
</reference>
<evidence type="ECO:0000313" key="10">
    <source>
        <dbReference type="Proteomes" id="UP000234341"/>
    </source>
</evidence>
<comment type="cofactor">
    <cofactor evidence="1">
        <name>FAD</name>
        <dbReference type="ChEBI" id="CHEBI:57692"/>
    </cofactor>
</comment>
<organism evidence="9 10">
    <name type="scientific">Cupriavidus pauculus</name>
    <dbReference type="NCBI Taxonomy" id="82633"/>
    <lineage>
        <taxon>Bacteria</taxon>
        <taxon>Pseudomonadati</taxon>
        <taxon>Pseudomonadota</taxon>
        <taxon>Betaproteobacteria</taxon>
        <taxon>Burkholderiales</taxon>
        <taxon>Burkholderiaceae</taxon>
        <taxon>Cupriavidus</taxon>
    </lineage>
</organism>
<sequence>MDLQLTPELIAFRDAVRDYLRDQLTPELRRGQQLTSAMYPEPEISGPWQARLRERGWLVPLWPREWGGTGWSAIERFIFETECALAGAPLVHPMGVRLVGPVILQYGTDAQKALYLPRILSGDDYWCQGFSESGAGSDLASLRTRAVRDGDDYVVNGSKLWTTHAHHANRMFALVRTSNAGRRQEGISFLLIDMASPGVSVRPVPTIGGDHDVNEVFFDNVRVPVTDRIGAENQGWECARYLLEFERGAGIFSPRLRAQLKRIGDVLASLPQCESDLTVPSLRALRFGEVSADLDAFEMLELKTMCSVPPGERPGPVASILKLRASRLRQAISEMGLSLMGAECLRWRAAGELDDADHRVTQDDALRDCLLPDFLNARAYTIFGGAAEIQLGIIAKSCLGI</sequence>
<gene>
    <name evidence="9" type="ORF">CYJ10_21450</name>
</gene>
<evidence type="ECO:0000313" key="9">
    <source>
        <dbReference type="EMBL" id="PLP98461.1"/>
    </source>
</evidence>
<proteinExistence type="inferred from homology"/>
<evidence type="ECO:0000256" key="5">
    <source>
        <dbReference type="ARBA" id="ARBA00023002"/>
    </source>
</evidence>
<dbReference type="InterPro" id="IPR037069">
    <property type="entry name" value="AcylCoA_DH/ox_N_sf"/>
</dbReference>
<dbReference type="InterPro" id="IPR046373">
    <property type="entry name" value="Acyl-CoA_Oxase/DH_mid-dom_sf"/>
</dbReference>
<dbReference type="OrthoDB" id="9770681at2"/>
<dbReference type="Pfam" id="PF02771">
    <property type="entry name" value="Acyl-CoA_dh_N"/>
    <property type="match status" value="1"/>
</dbReference>
<evidence type="ECO:0000259" key="8">
    <source>
        <dbReference type="Pfam" id="PF02771"/>
    </source>
</evidence>
<evidence type="ECO:0000256" key="1">
    <source>
        <dbReference type="ARBA" id="ARBA00001974"/>
    </source>
</evidence>
<dbReference type="SUPFAM" id="SSF47203">
    <property type="entry name" value="Acyl-CoA dehydrogenase C-terminal domain-like"/>
    <property type="match status" value="1"/>
</dbReference>
<dbReference type="InterPro" id="IPR009100">
    <property type="entry name" value="AcylCoA_DH/oxidase_NM_dom_sf"/>
</dbReference>
<dbReference type="InterPro" id="IPR036250">
    <property type="entry name" value="AcylCo_DH-like_C"/>
</dbReference>
<dbReference type="Gene3D" id="1.10.540.10">
    <property type="entry name" value="Acyl-CoA dehydrogenase/oxidase, N-terminal domain"/>
    <property type="match status" value="1"/>
</dbReference>
<dbReference type="GO" id="GO:0050660">
    <property type="term" value="F:flavin adenine dinucleotide binding"/>
    <property type="evidence" value="ECO:0007669"/>
    <property type="project" value="InterPro"/>
</dbReference>
<evidence type="ECO:0000259" key="6">
    <source>
        <dbReference type="Pfam" id="PF00441"/>
    </source>
</evidence>
<keyword evidence="4" id="KW-0274">FAD</keyword>
<dbReference type="Proteomes" id="UP000234341">
    <property type="component" value="Unassembled WGS sequence"/>
</dbReference>
<evidence type="ECO:0000256" key="3">
    <source>
        <dbReference type="ARBA" id="ARBA00022630"/>
    </source>
</evidence>
<dbReference type="PANTHER" id="PTHR43292:SF3">
    <property type="entry name" value="ACYL-COA DEHYDROGENASE FADE29"/>
    <property type="match status" value="1"/>
</dbReference>
<comment type="caution">
    <text evidence="9">The sequence shown here is derived from an EMBL/GenBank/DDBJ whole genome shotgun (WGS) entry which is preliminary data.</text>
</comment>
<protein>
    <submittedName>
        <fullName evidence="9">Acyl-CoA dehydrogenase</fullName>
    </submittedName>
</protein>
<feature type="domain" description="Acyl-CoA oxidase/dehydrogenase middle" evidence="7">
    <location>
        <begin position="127"/>
        <end position="221"/>
    </location>
</feature>
<dbReference type="SUPFAM" id="SSF56645">
    <property type="entry name" value="Acyl-CoA dehydrogenase NM domain-like"/>
    <property type="match status" value="1"/>
</dbReference>
<evidence type="ECO:0000259" key="7">
    <source>
        <dbReference type="Pfam" id="PF02770"/>
    </source>
</evidence>
<dbReference type="PANTHER" id="PTHR43292">
    <property type="entry name" value="ACYL-COA DEHYDROGENASE"/>
    <property type="match status" value="1"/>
</dbReference>
<dbReference type="InterPro" id="IPR009075">
    <property type="entry name" value="AcylCo_DH/oxidase_C"/>
</dbReference>
<name>A0A2N5C8D6_9BURK</name>
<dbReference type="EMBL" id="PJRP01000011">
    <property type="protein sequence ID" value="PLP98461.1"/>
    <property type="molecule type" value="Genomic_DNA"/>
</dbReference>
<keyword evidence="3" id="KW-0285">Flavoprotein</keyword>
<dbReference type="AlphaFoldDB" id="A0A2N5C8D6"/>
<comment type="similarity">
    <text evidence="2">Belongs to the acyl-CoA dehydrogenase family.</text>
</comment>
<evidence type="ECO:0000256" key="4">
    <source>
        <dbReference type="ARBA" id="ARBA00022827"/>
    </source>
</evidence>
<dbReference type="Gene3D" id="2.40.110.10">
    <property type="entry name" value="Butyryl-CoA Dehydrogenase, subunit A, domain 2"/>
    <property type="match status" value="1"/>
</dbReference>
<dbReference type="Pfam" id="PF00441">
    <property type="entry name" value="Acyl-CoA_dh_1"/>
    <property type="match status" value="1"/>
</dbReference>